<keyword evidence="2" id="KW-1185">Reference proteome</keyword>
<protein>
    <submittedName>
        <fullName evidence="1">Anthocyanidin 5,3-O-glucosyltransferase</fullName>
    </submittedName>
</protein>
<sequence>MGSVCLNDDWEAMSLAGPVKSPVNPSLDFLKSTHTVSVCMTYFSTVETEFLDPLISKSHPLRSSIVPFQSAAWNQWNSEISANPHSQKANVSGPSEKTHKTFMSFISALFKFLSRETENMAPPWTHLRRWDWDIYTFVLGTIPTLL</sequence>
<name>A0A1R3K9Q3_9ROSI</name>
<dbReference type="AlphaFoldDB" id="A0A1R3K9Q3"/>
<dbReference type="EMBL" id="AWUE01014423">
    <property type="protein sequence ID" value="OMP03769.1"/>
    <property type="molecule type" value="Genomic_DNA"/>
</dbReference>
<dbReference type="Proteomes" id="UP000187203">
    <property type="component" value="Unassembled WGS sequence"/>
</dbReference>
<organism evidence="1 2">
    <name type="scientific">Corchorus olitorius</name>
    <dbReference type="NCBI Taxonomy" id="93759"/>
    <lineage>
        <taxon>Eukaryota</taxon>
        <taxon>Viridiplantae</taxon>
        <taxon>Streptophyta</taxon>
        <taxon>Embryophyta</taxon>
        <taxon>Tracheophyta</taxon>
        <taxon>Spermatophyta</taxon>
        <taxon>Magnoliopsida</taxon>
        <taxon>eudicotyledons</taxon>
        <taxon>Gunneridae</taxon>
        <taxon>Pentapetalae</taxon>
        <taxon>rosids</taxon>
        <taxon>malvids</taxon>
        <taxon>Malvales</taxon>
        <taxon>Malvaceae</taxon>
        <taxon>Grewioideae</taxon>
        <taxon>Apeibeae</taxon>
        <taxon>Corchorus</taxon>
    </lineage>
</organism>
<comment type="caution">
    <text evidence="1">The sequence shown here is derived from an EMBL/GenBank/DDBJ whole genome shotgun (WGS) entry which is preliminary data.</text>
</comment>
<proteinExistence type="predicted"/>
<reference evidence="2" key="1">
    <citation type="submission" date="2013-09" db="EMBL/GenBank/DDBJ databases">
        <title>Corchorus olitorius genome sequencing.</title>
        <authorList>
            <person name="Alam M."/>
            <person name="Haque M.S."/>
            <person name="Islam M.S."/>
            <person name="Emdad E.M."/>
            <person name="Islam M.M."/>
            <person name="Ahmed B."/>
            <person name="Halim A."/>
            <person name="Hossen Q.M.M."/>
            <person name="Hossain M.Z."/>
            <person name="Ahmed R."/>
            <person name="Khan M.M."/>
            <person name="Islam R."/>
            <person name="Rashid M.M."/>
            <person name="Khan S.A."/>
            <person name="Rahman M.S."/>
            <person name="Alam M."/>
            <person name="Yahiya A.S."/>
            <person name="Khan M.S."/>
            <person name="Azam M.S."/>
            <person name="Haque T."/>
            <person name="Lashkar M.Z.H."/>
            <person name="Akhand A.I."/>
            <person name="Morshed G."/>
            <person name="Roy S."/>
            <person name="Uddin K.S."/>
            <person name="Rabeya T."/>
            <person name="Hossain A.S."/>
            <person name="Chowdhury A."/>
            <person name="Snigdha A.R."/>
            <person name="Mortoza M.S."/>
            <person name="Matin S.A."/>
            <person name="Hoque S.M.E."/>
            <person name="Islam M.K."/>
            <person name="Roy D.K."/>
            <person name="Haider R."/>
            <person name="Moosa M.M."/>
            <person name="Elias S.M."/>
            <person name="Hasan A.M."/>
            <person name="Jahan S."/>
            <person name="Shafiuddin M."/>
            <person name="Mahmood N."/>
            <person name="Shommy N.S."/>
        </authorList>
    </citation>
    <scope>NUCLEOTIDE SEQUENCE [LARGE SCALE GENOMIC DNA]</scope>
    <source>
        <strain evidence="2">cv. O-4</strain>
    </source>
</reference>
<evidence type="ECO:0000313" key="1">
    <source>
        <dbReference type="EMBL" id="OMP03769.1"/>
    </source>
</evidence>
<gene>
    <name evidence="1" type="ORF">COLO4_10215</name>
</gene>
<evidence type="ECO:0000313" key="2">
    <source>
        <dbReference type="Proteomes" id="UP000187203"/>
    </source>
</evidence>
<accession>A0A1R3K9Q3</accession>